<keyword evidence="2" id="KW-1185">Reference proteome</keyword>
<comment type="caution">
    <text evidence="1">The sequence shown here is derived from an EMBL/GenBank/DDBJ whole genome shotgun (WGS) entry which is preliminary data.</text>
</comment>
<gene>
    <name evidence="1" type="ORF">BLNAU_11167</name>
</gene>
<proteinExistence type="predicted"/>
<dbReference type="Proteomes" id="UP001281761">
    <property type="component" value="Unassembled WGS sequence"/>
</dbReference>
<name>A0ABQ9XSE6_9EUKA</name>
<sequence>MTLLYYLIPYRNQTITAGSEGREEDGCGRLEWECKSLEVGASHLSGTGSHKLIVATSTTLTTPLSFSTNAIEICPTETTASITTGTEGRLAIYAFTLTLTSLSFDGQSVERSTSLLELSGSGSITVSGCSFSSLVKDGDGSIFSSTLNSGNSLTFESTNFSSCSSSGRGGALAVTVNGGLISIITPISLKSCSSTQNEGNWISITSADLVTFLSSSLASLKPLTQTTPYSRLEKKKCFGTDTLTSSEGSLLFYWYPHTSICESTHIHADGEDHALCGLELLPCSSFNRTLSQPNQNNTFVIDSTVTLNEELTIAADTILTSSTSQQTISTTSAASITIAQKCLTLLALSFTGSSRTSTFISLSTAKSVFVVEGCSFSSFTLPTAIIEFTAGSLSLTSTKFHQITRSDGNGSVLEIELVEGMELELDDVELNDVTTHNGVANGFFVSFTSIIDQAKIPAFSLRSLKYSSSSSSNSNGAFVWVEGNNLDEWIAYDDTRFTGSFETGVSFEWLWSVDHITTLNASLLFYLLAGSGAIGVATEGLDLAKCGHNSVWCRTLEHSLARTQKVPTNQLHVMREVSVETSVEMGGVTVKGLPVMSSIVLSSSGCLREETGDTVQFESVAVVLKEGGRSSTALVVLFGHMNLSMVEISVLADQTTPLFKSVNSILTLQTITISSSHNVGTLMDCEKGTVSVNSLICANISFSSTPIHLSDLRSATLVQLQVSNTSDLVFMECSNITALSLQSCSFEGAKQASHNEHESLCEWTTGLITIVDSTVSIDQIRFTHLSQGALFLSNTHTTIYLTSFSNNIGESSQFPSTRKNIRCVGGELVVDSLNGGDGSKDHPSAWISLDSECRFSSPVIEPTAAFFVPTLLSNESAVSFNKTSQQYTLTLAGSLLLDCNLRLNVFSLDEKKGENGSIQLPLSAANTMNWTESYFSTQLASSALSSLDSKMEWRCRIVFGDGFKTDSMLLKRSASDERKAQFASVRKWLIPLHKPVLINGLSETLGPVKTVHGLADQQTE</sequence>
<organism evidence="1 2">
    <name type="scientific">Blattamonas nauphoetae</name>
    <dbReference type="NCBI Taxonomy" id="2049346"/>
    <lineage>
        <taxon>Eukaryota</taxon>
        <taxon>Metamonada</taxon>
        <taxon>Preaxostyla</taxon>
        <taxon>Oxymonadida</taxon>
        <taxon>Blattamonas</taxon>
    </lineage>
</organism>
<protein>
    <submittedName>
        <fullName evidence="1">Uncharacterized protein</fullName>
    </submittedName>
</protein>
<dbReference type="EMBL" id="JARBJD010000085">
    <property type="protein sequence ID" value="KAK2953907.1"/>
    <property type="molecule type" value="Genomic_DNA"/>
</dbReference>
<evidence type="ECO:0000313" key="2">
    <source>
        <dbReference type="Proteomes" id="UP001281761"/>
    </source>
</evidence>
<reference evidence="1 2" key="1">
    <citation type="journal article" date="2022" name="bioRxiv">
        <title>Genomics of Preaxostyla Flagellates Illuminates Evolutionary Transitions and the Path Towards Mitochondrial Loss.</title>
        <authorList>
            <person name="Novak L.V.F."/>
            <person name="Treitli S.C."/>
            <person name="Pyrih J."/>
            <person name="Halakuc P."/>
            <person name="Pipaliya S.V."/>
            <person name="Vacek V."/>
            <person name="Brzon O."/>
            <person name="Soukal P."/>
            <person name="Eme L."/>
            <person name="Dacks J.B."/>
            <person name="Karnkowska A."/>
            <person name="Elias M."/>
            <person name="Hampl V."/>
        </authorList>
    </citation>
    <scope>NUCLEOTIDE SEQUENCE [LARGE SCALE GENOMIC DNA]</scope>
    <source>
        <strain evidence="1">NAU3</strain>
        <tissue evidence="1">Gut</tissue>
    </source>
</reference>
<evidence type="ECO:0000313" key="1">
    <source>
        <dbReference type="EMBL" id="KAK2953907.1"/>
    </source>
</evidence>
<accession>A0ABQ9XSE6</accession>